<dbReference type="OrthoDB" id="9428842at2759"/>
<dbReference type="AlphaFoldDB" id="A0A9Q1HY33"/>
<dbReference type="Proteomes" id="UP001152803">
    <property type="component" value="Unassembled WGS sequence"/>
</dbReference>
<reference evidence="2" key="1">
    <citation type="journal article" date="2023" name="Science">
        <title>Genome structures resolve the early diversification of teleost fishes.</title>
        <authorList>
            <person name="Parey E."/>
            <person name="Louis A."/>
            <person name="Montfort J."/>
            <person name="Bouchez O."/>
            <person name="Roques C."/>
            <person name="Iampietro C."/>
            <person name="Lluch J."/>
            <person name="Castinel A."/>
            <person name="Donnadieu C."/>
            <person name="Desvignes T."/>
            <person name="Floi Bucao C."/>
            <person name="Jouanno E."/>
            <person name="Wen M."/>
            <person name="Mejri S."/>
            <person name="Dirks R."/>
            <person name="Jansen H."/>
            <person name="Henkel C."/>
            <person name="Chen W.J."/>
            <person name="Zahm M."/>
            <person name="Cabau C."/>
            <person name="Klopp C."/>
            <person name="Thompson A.W."/>
            <person name="Robinson-Rechavi M."/>
            <person name="Braasch I."/>
            <person name="Lecointre G."/>
            <person name="Bobe J."/>
            <person name="Postlethwait J.H."/>
            <person name="Berthelot C."/>
            <person name="Roest Crollius H."/>
            <person name="Guiguen Y."/>
        </authorList>
    </citation>
    <scope>NUCLEOTIDE SEQUENCE</scope>
    <source>
        <strain evidence="2">Concon-B</strain>
    </source>
</reference>
<feature type="region of interest" description="Disordered" evidence="1">
    <location>
        <begin position="73"/>
        <end position="92"/>
    </location>
</feature>
<accession>A0A9Q1HY33</accession>
<name>A0A9Q1HY33_CONCO</name>
<gene>
    <name evidence="2" type="ORF">COCON_G00115230</name>
</gene>
<sequence>MFACAYGAGLLSYRHACTPAPGVPPVLQRHCAPPSALFPHGSQLPLCPSVAEVEANGNEGAVFLREFTLIRRDDLPEESSPEDTGSSKPDDSVRPLLLLLAPQLPAYPSVRAAVVSLYCRSNCGVFASFRVATHHSAVPGKC</sequence>
<evidence type="ECO:0000313" key="3">
    <source>
        <dbReference type="Proteomes" id="UP001152803"/>
    </source>
</evidence>
<dbReference type="EMBL" id="JAFJMO010000008">
    <property type="protein sequence ID" value="KAJ8268916.1"/>
    <property type="molecule type" value="Genomic_DNA"/>
</dbReference>
<proteinExistence type="predicted"/>
<keyword evidence="3" id="KW-1185">Reference proteome</keyword>
<evidence type="ECO:0000256" key="1">
    <source>
        <dbReference type="SAM" id="MobiDB-lite"/>
    </source>
</evidence>
<comment type="caution">
    <text evidence="2">The sequence shown here is derived from an EMBL/GenBank/DDBJ whole genome shotgun (WGS) entry which is preliminary data.</text>
</comment>
<organism evidence="2 3">
    <name type="scientific">Conger conger</name>
    <name type="common">Conger eel</name>
    <name type="synonym">Muraena conger</name>
    <dbReference type="NCBI Taxonomy" id="82655"/>
    <lineage>
        <taxon>Eukaryota</taxon>
        <taxon>Metazoa</taxon>
        <taxon>Chordata</taxon>
        <taxon>Craniata</taxon>
        <taxon>Vertebrata</taxon>
        <taxon>Euteleostomi</taxon>
        <taxon>Actinopterygii</taxon>
        <taxon>Neopterygii</taxon>
        <taxon>Teleostei</taxon>
        <taxon>Anguilliformes</taxon>
        <taxon>Congridae</taxon>
        <taxon>Conger</taxon>
    </lineage>
</organism>
<evidence type="ECO:0000313" key="2">
    <source>
        <dbReference type="EMBL" id="KAJ8268916.1"/>
    </source>
</evidence>
<protein>
    <submittedName>
        <fullName evidence="2">Uncharacterized protein</fullName>
    </submittedName>
</protein>